<dbReference type="PANTHER" id="PTHR30413">
    <property type="entry name" value="INNER MEMBRANE TRANSPORT PERMEASE"/>
    <property type="match status" value="1"/>
</dbReference>
<feature type="transmembrane region" description="Helical" evidence="9">
    <location>
        <begin position="180"/>
        <end position="199"/>
    </location>
</feature>
<feature type="domain" description="ABC transmembrane type-2" evidence="10">
    <location>
        <begin position="39"/>
        <end position="262"/>
    </location>
</feature>
<dbReference type="GO" id="GO:0015774">
    <property type="term" value="P:polysaccharide transport"/>
    <property type="evidence" value="ECO:0007669"/>
    <property type="project" value="UniProtKB-KW"/>
</dbReference>
<dbReference type="Proteomes" id="UP000199032">
    <property type="component" value="Unassembled WGS sequence"/>
</dbReference>
<keyword evidence="5 9" id="KW-0812">Transmembrane</keyword>
<evidence type="ECO:0000256" key="3">
    <source>
        <dbReference type="ARBA" id="ARBA00022448"/>
    </source>
</evidence>
<evidence type="ECO:0000256" key="9">
    <source>
        <dbReference type="RuleBase" id="RU361157"/>
    </source>
</evidence>
<dbReference type="InterPro" id="IPR047817">
    <property type="entry name" value="ABC2_TM_bact-type"/>
</dbReference>
<comment type="subcellular location">
    <subcellularLocation>
        <location evidence="1 9">Cell membrane</location>
        <topology evidence="1 9">Multi-pass membrane protein</topology>
    </subcellularLocation>
</comment>
<evidence type="ECO:0000256" key="6">
    <source>
        <dbReference type="ARBA" id="ARBA00022989"/>
    </source>
</evidence>
<dbReference type="EMBL" id="CZQA01000008">
    <property type="protein sequence ID" value="CUS35087.1"/>
    <property type="molecule type" value="Genomic_DNA"/>
</dbReference>
<evidence type="ECO:0000256" key="2">
    <source>
        <dbReference type="ARBA" id="ARBA00007783"/>
    </source>
</evidence>
<keyword evidence="3 9" id="KW-0813">Transport</keyword>
<keyword evidence="6 9" id="KW-1133">Transmembrane helix</keyword>
<dbReference type="GO" id="GO:0140359">
    <property type="term" value="F:ABC-type transporter activity"/>
    <property type="evidence" value="ECO:0007669"/>
    <property type="project" value="InterPro"/>
</dbReference>
<comment type="similarity">
    <text evidence="2 9">Belongs to the ABC-2 integral membrane protein family.</text>
</comment>
<proteinExistence type="inferred from homology"/>
<feature type="transmembrane region" description="Helical" evidence="9">
    <location>
        <begin position="40"/>
        <end position="61"/>
    </location>
</feature>
<feature type="transmembrane region" description="Helical" evidence="9">
    <location>
        <begin position="114"/>
        <end position="140"/>
    </location>
</feature>
<keyword evidence="8 9" id="KW-0472">Membrane</keyword>
<keyword evidence="7" id="KW-0625">Polysaccharide transport</keyword>
<reference evidence="11 12" key="1">
    <citation type="submission" date="2015-10" db="EMBL/GenBank/DDBJ databases">
        <authorList>
            <person name="Gilbert D.G."/>
        </authorList>
    </citation>
    <scope>NUCLEOTIDE SEQUENCE [LARGE SCALE GENOMIC DNA]</scope>
    <source>
        <strain evidence="11">COMA1</strain>
    </source>
</reference>
<keyword evidence="7" id="KW-0762">Sugar transport</keyword>
<dbReference type="AlphaFoldDB" id="A0A0S4LD18"/>
<organism evidence="11 12">
    <name type="scientific">Candidatus Nitrospira nitrosa</name>
    <dbReference type="NCBI Taxonomy" id="1742972"/>
    <lineage>
        <taxon>Bacteria</taxon>
        <taxon>Pseudomonadati</taxon>
        <taxon>Nitrospirota</taxon>
        <taxon>Nitrospiria</taxon>
        <taxon>Nitrospirales</taxon>
        <taxon>Nitrospiraceae</taxon>
        <taxon>Nitrospira</taxon>
    </lineage>
</organism>
<evidence type="ECO:0000256" key="1">
    <source>
        <dbReference type="ARBA" id="ARBA00004651"/>
    </source>
</evidence>
<feature type="transmembrane region" description="Helical" evidence="9">
    <location>
        <begin position="73"/>
        <end position="94"/>
    </location>
</feature>
<evidence type="ECO:0000313" key="11">
    <source>
        <dbReference type="EMBL" id="CUS35087.1"/>
    </source>
</evidence>
<dbReference type="OrthoDB" id="9794365at2"/>
<dbReference type="InterPro" id="IPR013525">
    <property type="entry name" value="ABC2_TM"/>
</dbReference>
<dbReference type="PROSITE" id="PS51012">
    <property type="entry name" value="ABC_TM2"/>
    <property type="match status" value="1"/>
</dbReference>
<dbReference type="GO" id="GO:0005886">
    <property type="term" value="C:plasma membrane"/>
    <property type="evidence" value="ECO:0007669"/>
    <property type="project" value="UniProtKB-SubCell"/>
</dbReference>
<gene>
    <name evidence="11" type="ORF">COMA1_20115</name>
</gene>
<feature type="transmembrane region" description="Helical" evidence="9">
    <location>
        <begin position="152"/>
        <end position="174"/>
    </location>
</feature>
<name>A0A0S4LD18_9BACT</name>
<feature type="transmembrane region" description="Helical" evidence="9">
    <location>
        <begin position="242"/>
        <end position="260"/>
    </location>
</feature>
<evidence type="ECO:0000256" key="4">
    <source>
        <dbReference type="ARBA" id="ARBA00022475"/>
    </source>
</evidence>
<dbReference type="GO" id="GO:0015920">
    <property type="term" value="P:lipopolysaccharide transport"/>
    <property type="evidence" value="ECO:0007669"/>
    <property type="project" value="TreeGrafter"/>
</dbReference>
<accession>A0A0S4LD18</accession>
<evidence type="ECO:0000313" key="12">
    <source>
        <dbReference type="Proteomes" id="UP000199032"/>
    </source>
</evidence>
<dbReference type="PANTHER" id="PTHR30413:SF10">
    <property type="entry name" value="CAPSULE POLYSACCHARIDE EXPORT INNER-MEMBRANE PROTEIN CTRC"/>
    <property type="match status" value="1"/>
</dbReference>
<evidence type="ECO:0000256" key="5">
    <source>
        <dbReference type="ARBA" id="ARBA00022692"/>
    </source>
</evidence>
<evidence type="ECO:0000256" key="7">
    <source>
        <dbReference type="ARBA" id="ARBA00023047"/>
    </source>
</evidence>
<keyword evidence="4 9" id="KW-1003">Cell membrane</keyword>
<evidence type="ECO:0000259" key="10">
    <source>
        <dbReference type="PROSITE" id="PS51012"/>
    </source>
</evidence>
<evidence type="ECO:0000256" key="8">
    <source>
        <dbReference type="ARBA" id="ARBA00023136"/>
    </source>
</evidence>
<sequence>MSFRSLSSHLSCNVVSRHLSMIWALALRDLETRYAGTMGGILWAFVHPVAIVVIFYFVFAIGFRAQGPENAPFILWFVCGLVPWFFFNETLQAITKSITSNSHLVKKTVFPTEILPFVYLVSGVVPHAIFLFILAGLLIFYGISFRVEQLAVLYFFFCSCVLLLGLGWLLAALQVFYRDIGHGLAIILNMWFWITPIVWSPEIMPEQYRKLLAFNPLYYIVEGYRGLLSFDTTTWPGIGETIYFWLVGSVVVMIGSYTFRRLKPEFPDVM</sequence>
<keyword evidence="12" id="KW-1185">Reference proteome</keyword>
<protein>
    <recommendedName>
        <fullName evidence="9">Transport permease protein</fullName>
    </recommendedName>
</protein>
<dbReference type="Pfam" id="PF01061">
    <property type="entry name" value="ABC2_membrane"/>
    <property type="match status" value="1"/>
</dbReference>
<dbReference type="STRING" id="1742972.COMA1_20115"/>